<comment type="catalytic activity">
    <reaction evidence="1">
        <text>Thiol-dependent hydrolysis of ester, thioester, amide, peptide and isopeptide bonds formed by the C-terminal Gly of ubiquitin (a 76-residue protein attached to proteins as an intracellular targeting signal).</text>
        <dbReference type="EC" id="3.4.19.12"/>
    </reaction>
</comment>
<evidence type="ECO:0000256" key="5">
    <source>
        <dbReference type="ARBA" id="ARBA00022786"/>
    </source>
</evidence>
<evidence type="ECO:0000256" key="7">
    <source>
        <dbReference type="ARBA" id="ARBA00022807"/>
    </source>
</evidence>
<accession>A0A9Q9APP3</accession>
<dbReference type="CDD" id="cd02257">
    <property type="entry name" value="Peptidase_C19"/>
    <property type="match status" value="1"/>
</dbReference>
<keyword evidence="11" id="KW-1185">Reference proteome</keyword>
<dbReference type="EC" id="3.4.19.12" evidence="3"/>
<keyword evidence="4 10" id="KW-0645">Protease</keyword>
<evidence type="ECO:0000256" key="8">
    <source>
        <dbReference type="SAM" id="MobiDB-lite"/>
    </source>
</evidence>
<evidence type="ECO:0000256" key="3">
    <source>
        <dbReference type="ARBA" id="ARBA00012759"/>
    </source>
</evidence>
<dbReference type="EMBL" id="CP099422">
    <property type="protein sequence ID" value="USW53422.1"/>
    <property type="molecule type" value="Genomic_DNA"/>
</dbReference>
<dbReference type="GO" id="GO:0006508">
    <property type="term" value="P:proteolysis"/>
    <property type="evidence" value="ECO:0007669"/>
    <property type="project" value="UniProtKB-KW"/>
</dbReference>
<comment type="similarity">
    <text evidence="2">Belongs to the peptidase C19 family.</text>
</comment>
<dbReference type="Proteomes" id="UP001056384">
    <property type="component" value="Chromosome 5"/>
</dbReference>
<dbReference type="AlphaFoldDB" id="A0A9Q9APP3"/>
<evidence type="ECO:0000313" key="10">
    <source>
        <dbReference type="EMBL" id="USW53422.1"/>
    </source>
</evidence>
<dbReference type="Gene3D" id="3.90.70.10">
    <property type="entry name" value="Cysteine proteinases"/>
    <property type="match status" value="1"/>
</dbReference>
<dbReference type="GO" id="GO:0005634">
    <property type="term" value="C:nucleus"/>
    <property type="evidence" value="ECO:0007669"/>
    <property type="project" value="TreeGrafter"/>
</dbReference>
<dbReference type="InterPro" id="IPR050164">
    <property type="entry name" value="Peptidase_C19"/>
</dbReference>
<dbReference type="GO" id="GO:0004843">
    <property type="term" value="F:cysteine-type deubiquitinase activity"/>
    <property type="evidence" value="ECO:0007669"/>
    <property type="project" value="UniProtKB-EC"/>
</dbReference>
<dbReference type="PANTHER" id="PTHR24006">
    <property type="entry name" value="UBIQUITIN CARBOXYL-TERMINAL HYDROLASE"/>
    <property type="match status" value="1"/>
</dbReference>
<evidence type="ECO:0000256" key="4">
    <source>
        <dbReference type="ARBA" id="ARBA00022670"/>
    </source>
</evidence>
<evidence type="ECO:0000259" key="9">
    <source>
        <dbReference type="PROSITE" id="PS50235"/>
    </source>
</evidence>
<evidence type="ECO:0000313" key="11">
    <source>
        <dbReference type="Proteomes" id="UP001056384"/>
    </source>
</evidence>
<feature type="domain" description="USP" evidence="9">
    <location>
        <begin position="156"/>
        <end position="501"/>
    </location>
</feature>
<dbReference type="SUPFAM" id="SSF54001">
    <property type="entry name" value="Cysteine proteinases"/>
    <property type="match status" value="1"/>
</dbReference>
<dbReference type="PROSITE" id="PS00973">
    <property type="entry name" value="USP_2"/>
    <property type="match status" value="1"/>
</dbReference>
<feature type="compositionally biased region" description="Low complexity" evidence="8">
    <location>
        <begin position="59"/>
        <end position="87"/>
    </location>
</feature>
<evidence type="ECO:0000256" key="2">
    <source>
        <dbReference type="ARBA" id="ARBA00009085"/>
    </source>
</evidence>
<gene>
    <name evidence="10" type="ORF">Slin15195_G067410</name>
</gene>
<dbReference type="GO" id="GO:0016579">
    <property type="term" value="P:protein deubiquitination"/>
    <property type="evidence" value="ECO:0007669"/>
    <property type="project" value="InterPro"/>
</dbReference>
<name>A0A9Q9APP3_9PEZI</name>
<reference evidence="10" key="1">
    <citation type="submission" date="2022-06" db="EMBL/GenBank/DDBJ databases">
        <title>Complete genome sequences of two strains of the flax pathogen Septoria linicola.</title>
        <authorList>
            <person name="Lapalu N."/>
            <person name="Simon A."/>
            <person name="Demenou B."/>
            <person name="Paumier D."/>
            <person name="Guillot M.-P."/>
            <person name="Gout L."/>
            <person name="Valade R."/>
        </authorList>
    </citation>
    <scope>NUCLEOTIDE SEQUENCE</scope>
    <source>
        <strain evidence="10">SE15195</strain>
    </source>
</reference>
<dbReference type="InterPro" id="IPR028889">
    <property type="entry name" value="USP"/>
</dbReference>
<dbReference type="InterPro" id="IPR038765">
    <property type="entry name" value="Papain-like_cys_pep_sf"/>
</dbReference>
<dbReference type="GO" id="GO:0005829">
    <property type="term" value="C:cytosol"/>
    <property type="evidence" value="ECO:0007669"/>
    <property type="project" value="TreeGrafter"/>
</dbReference>
<evidence type="ECO:0000256" key="1">
    <source>
        <dbReference type="ARBA" id="ARBA00000707"/>
    </source>
</evidence>
<keyword evidence="7" id="KW-0788">Thiol protease</keyword>
<dbReference type="InterPro" id="IPR001394">
    <property type="entry name" value="Peptidase_C19_UCH"/>
</dbReference>
<proteinExistence type="inferred from homology"/>
<protein>
    <recommendedName>
        <fullName evidence="3">ubiquitinyl hydrolase 1</fullName>
        <ecNumber evidence="3">3.4.19.12</ecNumber>
    </recommendedName>
</protein>
<dbReference type="PROSITE" id="PS50235">
    <property type="entry name" value="USP_3"/>
    <property type="match status" value="1"/>
</dbReference>
<organism evidence="10 11">
    <name type="scientific">Septoria linicola</name>
    <dbReference type="NCBI Taxonomy" id="215465"/>
    <lineage>
        <taxon>Eukaryota</taxon>
        <taxon>Fungi</taxon>
        <taxon>Dikarya</taxon>
        <taxon>Ascomycota</taxon>
        <taxon>Pezizomycotina</taxon>
        <taxon>Dothideomycetes</taxon>
        <taxon>Dothideomycetidae</taxon>
        <taxon>Mycosphaerellales</taxon>
        <taxon>Mycosphaerellaceae</taxon>
        <taxon>Septoria</taxon>
    </lineage>
</organism>
<dbReference type="Pfam" id="PF00443">
    <property type="entry name" value="UCH"/>
    <property type="match status" value="1"/>
</dbReference>
<dbReference type="InterPro" id="IPR018200">
    <property type="entry name" value="USP_CS"/>
</dbReference>
<keyword evidence="5" id="KW-0833">Ubl conjugation pathway</keyword>
<keyword evidence="6" id="KW-0378">Hydrolase</keyword>
<sequence length="506" mass="56763">MSSTDFFQNFWSGNWLQIVPSAWRFGAQKNVVRTPFPIASTSLDANFIDNNTSMSGPIAGPRSSRSGARPSQLSIRTPRPSSRPSRSSGRKRSPSPGLERPQKKSKLSKTPEDKTSKQLLKLDGVNTATGQIVNPEGVIAGRFPSYFPTTQSDESKGFRNVSGSQCYRSSLLQALLHAPAVYHLLGNIHRDCDKRLSRCVICALQDLAQRYWNSGSKSVSYSKLDEAMRAYISKSPKTGDKAHSLVSLHTNDQDDPVPYLRELLEQLCAGSDASSVDEVFNMNIKFVWTCVDCGEVSDSSEIPSMTDTPYSYLLLPVNVPATDFTLAEYLLSNFFMNENVQPRCESIACEMARIEKGDDSLDSRPFQTQKLYITKAPRVLVIQLQRFVQSVDKKRMNMFDETGRIVEEKYKEPVEYEEYLNLGRYTESGHDLIYRLDATVAHRGPSTRSGHYIAAVRARNGYDFETINDNSIEFDSNVSGLEFPSSFESYFDTYVLVYSLSSPPEL</sequence>
<feature type="region of interest" description="Disordered" evidence="8">
    <location>
        <begin position="52"/>
        <end position="122"/>
    </location>
</feature>
<dbReference type="PANTHER" id="PTHR24006:SF758">
    <property type="entry name" value="UBIQUITIN CARBOXYL-TERMINAL HYDROLASE 36"/>
    <property type="match status" value="1"/>
</dbReference>
<evidence type="ECO:0000256" key="6">
    <source>
        <dbReference type="ARBA" id="ARBA00022801"/>
    </source>
</evidence>